<evidence type="ECO:0000256" key="8">
    <source>
        <dbReference type="ARBA" id="ARBA00023012"/>
    </source>
</evidence>
<keyword evidence="9" id="KW-1133">Transmembrane helix</keyword>
<keyword evidence="8" id="KW-0902">Two-component regulatory system</keyword>
<dbReference type="Proteomes" id="UP001597483">
    <property type="component" value="Unassembled WGS sequence"/>
</dbReference>
<dbReference type="InterPro" id="IPR036890">
    <property type="entry name" value="HATPase_C_sf"/>
</dbReference>
<keyword evidence="6 11" id="KW-0418">Kinase</keyword>
<evidence type="ECO:0000256" key="4">
    <source>
        <dbReference type="ARBA" id="ARBA00022679"/>
    </source>
</evidence>
<keyword evidence="9" id="KW-0812">Transmembrane</keyword>
<dbReference type="SUPFAM" id="SSF55874">
    <property type="entry name" value="ATPase domain of HSP90 chaperone/DNA topoisomerase II/histidine kinase"/>
    <property type="match status" value="1"/>
</dbReference>
<evidence type="ECO:0000256" key="3">
    <source>
        <dbReference type="ARBA" id="ARBA00022553"/>
    </source>
</evidence>
<dbReference type="CDD" id="cd16917">
    <property type="entry name" value="HATPase_UhpB-NarQ-NarX-like"/>
    <property type="match status" value="1"/>
</dbReference>
<keyword evidence="9" id="KW-0472">Membrane</keyword>
<evidence type="ECO:0000256" key="9">
    <source>
        <dbReference type="SAM" id="Phobius"/>
    </source>
</evidence>
<reference evidence="12" key="1">
    <citation type="journal article" date="2019" name="Int. J. Syst. Evol. Microbiol.">
        <title>The Global Catalogue of Microorganisms (GCM) 10K type strain sequencing project: providing services to taxonomists for standard genome sequencing and annotation.</title>
        <authorList>
            <consortium name="The Broad Institute Genomics Platform"/>
            <consortium name="The Broad Institute Genome Sequencing Center for Infectious Disease"/>
            <person name="Wu L."/>
            <person name="Ma J."/>
        </authorList>
    </citation>
    <scope>NUCLEOTIDE SEQUENCE [LARGE SCALE GENOMIC DNA]</scope>
    <source>
        <strain evidence="12">CGMCC 4.7641</strain>
    </source>
</reference>
<comment type="catalytic activity">
    <reaction evidence="1">
        <text>ATP + protein L-histidine = ADP + protein N-phospho-L-histidine.</text>
        <dbReference type="EC" id="2.7.13.3"/>
    </reaction>
</comment>
<feature type="transmembrane region" description="Helical" evidence="9">
    <location>
        <begin position="40"/>
        <end position="60"/>
    </location>
</feature>
<dbReference type="EC" id="2.7.13.3" evidence="2"/>
<feature type="transmembrane region" description="Helical" evidence="9">
    <location>
        <begin position="101"/>
        <end position="119"/>
    </location>
</feature>
<dbReference type="InterPro" id="IPR050482">
    <property type="entry name" value="Sensor_HK_TwoCompSys"/>
</dbReference>
<dbReference type="Gene3D" id="3.30.565.10">
    <property type="entry name" value="Histidine kinase-like ATPase, C-terminal domain"/>
    <property type="match status" value="1"/>
</dbReference>
<accession>A0ABW5HAR0</accession>
<dbReference type="PANTHER" id="PTHR24421">
    <property type="entry name" value="NITRATE/NITRITE SENSOR PROTEIN NARX-RELATED"/>
    <property type="match status" value="1"/>
</dbReference>
<sequence>MGRRVLSVVVTVVAVAASVISSVFVFSTQGYLPATGSFTATWWSVLGFCTGIGAAVMLCWRHQWPELVLAIALVPPLFFRSDALAALIALAALAARRRDRLLWIGSVLVYLATAWALFGDANRHPDVTIAGQIVGKQFSVVQVIATLVLASVMMAVPLTVGVVRGMRDTLAIRDAKEEELRAEMTRRAERTRIAREMHDVLGHRLSLLSLQAGALEVSKGPATAESAKTVRTTARQSLEDLRQVIGVLRDGQGFGDRDERGPHPEPPQPALADIPELVANARRSGLNANVTILIDDVGGAPALLGMTAYRIVQESLTNILKHAPGATAEVSVRGGPGTGIIVEVVNPLPPTAAAGTGGAGLTGIGERVTMIGGNVSAGPTGEGTFAVRAWLPWDGTNLTG</sequence>
<evidence type="ECO:0000259" key="10">
    <source>
        <dbReference type="Pfam" id="PF07730"/>
    </source>
</evidence>
<dbReference type="GO" id="GO:0016301">
    <property type="term" value="F:kinase activity"/>
    <property type="evidence" value="ECO:0007669"/>
    <property type="project" value="UniProtKB-KW"/>
</dbReference>
<evidence type="ECO:0000313" key="12">
    <source>
        <dbReference type="Proteomes" id="UP001597483"/>
    </source>
</evidence>
<dbReference type="InterPro" id="IPR011712">
    <property type="entry name" value="Sig_transdc_His_kin_sub3_dim/P"/>
</dbReference>
<comment type="caution">
    <text evidence="11">The sequence shown here is derived from an EMBL/GenBank/DDBJ whole genome shotgun (WGS) entry which is preliminary data.</text>
</comment>
<feature type="transmembrane region" description="Helical" evidence="9">
    <location>
        <begin position="67"/>
        <end position="95"/>
    </location>
</feature>
<evidence type="ECO:0000256" key="6">
    <source>
        <dbReference type="ARBA" id="ARBA00022777"/>
    </source>
</evidence>
<dbReference type="Pfam" id="PF07730">
    <property type="entry name" value="HisKA_3"/>
    <property type="match status" value="1"/>
</dbReference>
<organism evidence="11 12">
    <name type="scientific">Amycolatopsis silviterrae</name>
    <dbReference type="NCBI Taxonomy" id="1656914"/>
    <lineage>
        <taxon>Bacteria</taxon>
        <taxon>Bacillati</taxon>
        <taxon>Actinomycetota</taxon>
        <taxon>Actinomycetes</taxon>
        <taxon>Pseudonocardiales</taxon>
        <taxon>Pseudonocardiaceae</taxon>
        <taxon>Amycolatopsis</taxon>
    </lineage>
</organism>
<keyword evidence="5" id="KW-0547">Nucleotide-binding</keyword>
<name>A0ABW5HAR0_9PSEU</name>
<keyword evidence="12" id="KW-1185">Reference proteome</keyword>
<dbReference type="RefSeq" id="WP_378306828.1">
    <property type="nucleotide sequence ID" value="NZ_JBHUKS010000015.1"/>
</dbReference>
<evidence type="ECO:0000256" key="7">
    <source>
        <dbReference type="ARBA" id="ARBA00022840"/>
    </source>
</evidence>
<proteinExistence type="predicted"/>
<evidence type="ECO:0000256" key="2">
    <source>
        <dbReference type="ARBA" id="ARBA00012438"/>
    </source>
</evidence>
<feature type="domain" description="Signal transduction histidine kinase subgroup 3 dimerisation and phosphoacceptor" evidence="10">
    <location>
        <begin position="189"/>
        <end position="251"/>
    </location>
</feature>
<keyword evidence="7" id="KW-0067">ATP-binding</keyword>
<dbReference type="PANTHER" id="PTHR24421:SF10">
    <property type="entry name" value="NITRATE_NITRITE SENSOR PROTEIN NARQ"/>
    <property type="match status" value="1"/>
</dbReference>
<protein>
    <recommendedName>
        <fullName evidence="2">histidine kinase</fullName>
        <ecNumber evidence="2">2.7.13.3</ecNumber>
    </recommendedName>
</protein>
<dbReference type="EMBL" id="JBHUKS010000015">
    <property type="protein sequence ID" value="MFD2469989.1"/>
    <property type="molecule type" value="Genomic_DNA"/>
</dbReference>
<keyword evidence="4" id="KW-0808">Transferase</keyword>
<dbReference type="Gene3D" id="1.20.5.1930">
    <property type="match status" value="1"/>
</dbReference>
<keyword evidence="3" id="KW-0597">Phosphoprotein</keyword>
<evidence type="ECO:0000256" key="1">
    <source>
        <dbReference type="ARBA" id="ARBA00000085"/>
    </source>
</evidence>
<evidence type="ECO:0000313" key="11">
    <source>
        <dbReference type="EMBL" id="MFD2469989.1"/>
    </source>
</evidence>
<gene>
    <name evidence="11" type="ORF">ACFSVL_21570</name>
</gene>
<evidence type="ECO:0000256" key="5">
    <source>
        <dbReference type="ARBA" id="ARBA00022741"/>
    </source>
</evidence>
<feature type="transmembrane region" description="Helical" evidence="9">
    <location>
        <begin position="140"/>
        <end position="163"/>
    </location>
</feature>